<evidence type="ECO:0000313" key="2">
    <source>
        <dbReference type="EMBL" id="PNT69753.1"/>
    </source>
</evidence>
<sequence>MDESLGANSPPIIHPDDLGPPPGSILLDVLGYISSRTTATTAEGFSSTDKRIKVTFWAAHPPRASWFTVCSPDLEPSTEFASTPNIVNTEDDLVLLRVPICLPWGVPNLYGNDYFVYHAGTENKGPSLDLVPAPPPHIDFSDCQVGLLRCRARDMYLVAILTWAAIREAGDKYYLHLYSSETKTWSTKLMTCLDSRPKSLLYRYSGKVITIGGELGSVGWVDLWRGILICDVLLDNRELRYIPLPSPAVPRPFWLPAGVACRDIIALEGHIKKDSWKKWKKHRVIKVSVDLAEAEIKEQPTLKAFSGFPALGLHDDAGVVYIMDRHGYTDKEVLVIAVDMRKQTIQGVADYVRRIPLAYSFYCVSGISKHLRWTSSASLWGLHAYLG</sequence>
<dbReference type="EMBL" id="CM000882">
    <property type="protein sequence ID" value="PNT69753.1"/>
    <property type="molecule type" value="Genomic_DNA"/>
</dbReference>
<dbReference type="ExpressionAtlas" id="A0A2K2D660">
    <property type="expression patterns" value="baseline"/>
</dbReference>
<evidence type="ECO:0000259" key="1">
    <source>
        <dbReference type="Pfam" id="PF07762"/>
    </source>
</evidence>
<dbReference type="STRING" id="15368.A0A2K2D660"/>
<dbReference type="InterPro" id="IPR011676">
    <property type="entry name" value="DUF1618"/>
</dbReference>
<protein>
    <recommendedName>
        <fullName evidence="1">DUF1618 domain-containing protein</fullName>
    </recommendedName>
</protein>
<accession>A0A2K2D660</accession>
<dbReference type="Pfam" id="PF07762">
    <property type="entry name" value="DUF1618"/>
    <property type="match status" value="1"/>
</dbReference>
<name>A0A2K2D660_BRADI</name>
<proteinExistence type="predicted"/>
<dbReference type="Proteomes" id="UP000008810">
    <property type="component" value="Chromosome 3"/>
</dbReference>
<reference evidence="2" key="2">
    <citation type="submission" date="2017-06" db="EMBL/GenBank/DDBJ databases">
        <title>WGS assembly of Brachypodium distachyon.</title>
        <authorList>
            <consortium name="The International Brachypodium Initiative"/>
            <person name="Lucas S."/>
            <person name="Harmon-Smith M."/>
            <person name="Lail K."/>
            <person name="Tice H."/>
            <person name="Grimwood J."/>
            <person name="Bruce D."/>
            <person name="Barry K."/>
            <person name="Shu S."/>
            <person name="Lindquist E."/>
            <person name="Wang M."/>
            <person name="Pitluck S."/>
            <person name="Vogel J.P."/>
            <person name="Garvin D.F."/>
            <person name="Mockler T.C."/>
            <person name="Schmutz J."/>
            <person name="Rokhsar D."/>
            <person name="Bevan M.W."/>
        </authorList>
    </citation>
    <scope>NUCLEOTIDE SEQUENCE</scope>
    <source>
        <strain evidence="2">Bd21</strain>
    </source>
</reference>
<evidence type="ECO:0000313" key="3">
    <source>
        <dbReference type="EnsemblPlants" id="PNT69753"/>
    </source>
</evidence>
<evidence type="ECO:0000313" key="4">
    <source>
        <dbReference type="Proteomes" id="UP000008810"/>
    </source>
</evidence>
<dbReference type="PANTHER" id="PTHR33074:SF42">
    <property type="entry name" value="DUF1618 DOMAIN-CONTAINING PROTEIN"/>
    <property type="match status" value="1"/>
</dbReference>
<feature type="domain" description="DUF1618" evidence="1">
    <location>
        <begin position="220"/>
        <end position="269"/>
    </location>
</feature>
<reference evidence="3" key="3">
    <citation type="submission" date="2018-08" db="UniProtKB">
        <authorList>
            <consortium name="EnsemblPlants"/>
        </authorList>
    </citation>
    <scope>IDENTIFICATION</scope>
    <source>
        <strain evidence="3">cv. Bd21</strain>
    </source>
</reference>
<reference evidence="2 3" key="1">
    <citation type="journal article" date="2010" name="Nature">
        <title>Genome sequencing and analysis of the model grass Brachypodium distachyon.</title>
        <authorList>
            <consortium name="International Brachypodium Initiative"/>
        </authorList>
    </citation>
    <scope>NUCLEOTIDE SEQUENCE [LARGE SCALE GENOMIC DNA]</scope>
    <source>
        <strain evidence="2">Bd21</strain>
        <strain evidence="3">cv. Bd21</strain>
    </source>
</reference>
<keyword evidence="4" id="KW-1185">Reference proteome</keyword>
<dbReference type="EnsemblPlants" id="PNT69753">
    <property type="protein sequence ID" value="PNT69753"/>
    <property type="gene ID" value="BRADI_3g60956v3"/>
</dbReference>
<dbReference type="AlphaFoldDB" id="A0A2K2D660"/>
<dbReference type="Gramene" id="PNT69753">
    <property type="protein sequence ID" value="PNT69753"/>
    <property type="gene ID" value="BRADI_3g60956v3"/>
</dbReference>
<gene>
    <name evidence="3" type="primary">LOC112271713</name>
    <name evidence="2" type="ORF">BRADI_3g60956v3</name>
</gene>
<organism evidence="2">
    <name type="scientific">Brachypodium distachyon</name>
    <name type="common">Purple false brome</name>
    <name type="synonym">Trachynia distachya</name>
    <dbReference type="NCBI Taxonomy" id="15368"/>
    <lineage>
        <taxon>Eukaryota</taxon>
        <taxon>Viridiplantae</taxon>
        <taxon>Streptophyta</taxon>
        <taxon>Embryophyta</taxon>
        <taxon>Tracheophyta</taxon>
        <taxon>Spermatophyta</taxon>
        <taxon>Magnoliopsida</taxon>
        <taxon>Liliopsida</taxon>
        <taxon>Poales</taxon>
        <taxon>Poaceae</taxon>
        <taxon>BOP clade</taxon>
        <taxon>Pooideae</taxon>
        <taxon>Stipodae</taxon>
        <taxon>Brachypodieae</taxon>
        <taxon>Brachypodium</taxon>
    </lineage>
</organism>
<dbReference type="OrthoDB" id="672016at2759"/>
<dbReference type="PANTHER" id="PTHR33074">
    <property type="entry name" value="EXPRESSED PROTEIN-RELATED"/>
    <property type="match status" value="1"/>
</dbReference>